<keyword evidence="2" id="KW-1185">Reference proteome</keyword>
<reference evidence="1" key="2">
    <citation type="submission" date="2020-05" db="UniProtKB">
        <authorList>
            <consortium name="EnsemblMetazoa"/>
        </authorList>
    </citation>
    <scope>IDENTIFICATION</scope>
    <source>
        <strain evidence="1">IAEA</strain>
    </source>
</reference>
<evidence type="ECO:0000313" key="1">
    <source>
        <dbReference type="EnsemblMetazoa" id="GPAI034280-PA"/>
    </source>
</evidence>
<reference evidence="2" key="1">
    <citation type="submission" date="2014-03" db="EMBL/GenBank/DDBJ databases">
        <authorList>
            <person name="Aksoy S."/>
            <person name="Warren W."/>
            <person name="Wilson R.K."/>
        </authorList>
    </citation>
    <scope>NUCLEOTIDE SEQUENCE [LARGE SCALE GENOMIC DNA]</scope>
    <source>
        <strain evidence="2">IAEA</strain>
    </source>
</reference>
<dbReference type="STRING" id="7398.A0A1B0A4J5"/>
<dbReference type="Proteomes" id="UP000092445">
    <property type="component" value="Unassembled WGS sequence"/>
</dbReference>
<dbReference type="AlphaFoldDB" id="A0A1B0A4J5"/>
<name>A0A1B0A4J5_GLOPL</name>
<organism evidence="1 2">
    <name type="scientific">Glossina pallidipes</name>
    <name type="common">Tsetse fly</name>
    <dbReference type="NCBI Taxonomy" id="7398"/>
    <lineage>
        <taxon>Eukaryota</taxon>
        <taxon>Metazoa</taxon>
        <taxon>Ecdysozoa</taxon>
        <taxon>Arthropoda</taxon>
        <taxon>Hexapoda</taxon>
        <taxon>Insecta</taxon>
        <taxon>Pterygota</taxon>
        <taxon>Neoptera</taxon>
        <taxon>Endopterygota</taxon>
        <taxon>Diptera</taxon>
        <taxon>Brachycera</taxon>
        <taxon>Muscomorpha</taxon>
        <taxon>Hippoboscoidea</taxon>
        <taxon>Glossinidae</taxon>
        <taxon>Glossina</taxon>
    </lineage>
</organism>
<dbReference type="Gene3D" id="1.25.40.420">
    <property type="match status" value="1"/>
</dbReference>
<accession>A0A1B0A4J5</accession>
<sequence>MELLQHNIKKRKDHLGELMSQIRLPVVSTELLTNHIVAEPLLRQDNNCCQFLIEALNSQLTRITELNDSFHVFLIGGKRDGVMGTKECKVYDVSKKKQASISSLNEDKFNNSAVCLNGVIYSVVYIFNSTAIVFNITVNYAAKPFLQLHEHLGGCNHVSPTNP</sequence>
<protein>
    <submittedName>
        <fullName evidence="1">Uncharacterized protein</fullName>
    </submittedName>
</protein>
<dbReference type="EnsemblMetazoa" id="GPAI034280-RA">
    <property type="protein sequence ID" value="GPAI034280-PA"/>
    <property type="gene ID" value="GPAI034280"/>
</dbReference>
<dbReference type="VEuPathDB" id="VectorBase:GPAI034280"/>
<proteinExistence type="predicted"/>
<evidence type="ECO:0000313" key="2">
    <source>
        <dbReference type="Proteomes" id="UP000092445"/>
    </source>
</evidence>